<evidence type="ECO:0008006" key="3">
    <source>
        <dbReference type="Google" id="ProtNLM"/>
    </source>
</evidence>
<reference evidence="1 2" key="1">
    <citation type="journal article" date="2016" name="Nat. Commun.">
        <title>Thousands of microbial genomes shed light on interconnected biogeochemical processes in an aquifer system.</title>
        <authorList>
            <person name="Anantharaman K."/>
            <person name="Brown C.T."/>
            <person name="Hug L.A."/>
            <person name="Sharon I."/>
            <person name="Castelle C.J."/>
            <person name="Probst A.J."/>
            <person name="Thomas B.C."/>
            <person name="Singh A."/>
            <person name="Wilkins M.J."/>
            <person name="Karaoz U."/>
            <person name="Brodie E.L."/>
            <person name="Williams K.H."/>
            <person name="Hubbard S.S."/>
            <person name="Banfield J.F."/>
        </authorList>
    </citation>
    <scope>NUCLEOTIDE SEQUENCE [LARGE SCALE GENOMIC DNA]</scope>
</reference>
<dbReference type="GO" id="GO:0006974">
    <property type="term" value="P:DNA damage response"/>
    <property type="evidence" value="ECO:0007669"/>
    <property type="project" value="TreeGrafter"/>
</dbReference>
<dbReference type="Gene3D" id="3.30.110.170">
    <property type="entry name" value="Protein of unknown function (DUF541), domain 1"/>
    <property type="match status" value="1"/>
</dbReference>
<accession>A0A1G2MHJ9</accession>
<organism evidence="1 2">
    <name type="scientific">Candidatus Taylorbacteria bacterium RIFCSPHIGHO2_02_49_25</name>
    <dbReference type="NCBI Taxonomy" id="1802305"/>
    <lineage>
        <taxon>Bacteria</taxon>
        <taxon>Candidatus Tayloriibacteriota</taxon>
    </lineage>
</organism>
<name>A0A1G2MHJ9_9BACT</name>
<dbReference type="PANTHER" id="PTHR34387:SF1">
    <property type="entry name" value="PERIPLASMIC IMMUNOGENIC PROTEIN"/>
    <property type="match status" value="1"/>
</dbReference>
<protein>
    <recommendedName>
        <fullName evidence="3">SIMPL domain-containing protein</fullName>
    </recommendedName>
</protein>
<dbReference type="Proteomes" id="UP000176493">
    <property type="component" value="Unassembled WGS sequence"/>
</dbReference>
<dbReference type="AlphaFoldDB" id="A0A1G2MHJ9"/>
<dbReference type="PANTHER" id="PTHR34387">
    <property type="entry name" value="SLR1258 PROTEIN"/>
    <property type="match status" value="1"/>
</dbReference>
<evidence type="ECO:0000313" key="1">
    <source>
        <dbReference type="EMBL" id="OHA22649.1"/>
    </source>
</evidence>
<dbReference type="EMBL" id="MHRJ01000022">
    <property type="protein sequence ID" value="OHA22649.1"/>
    <property type="molecule type" value="Genomic_DNA"/>
</dbReference>
<proteinExistence type="predicted"/>
<dbReference type="Gene3D" id="3.30.70.2970">
    <property type="entry name" value="Protein of unknown function (DUF541), domain 2"/>
    <property type="match status" value="1"/>
</dbReference>
<dbReference type="InterPro" id="IPR007497">
    <property type="entry name" value="SIMPL/DUF541"/>
</dbReference>
<comment type="caution">
    <text evidence="1">The sequence shown here is derived from an EMBL/GenBank/DDBJ whole genome shotgun (WGS) entry which is preliminary data.</text>
</comment>
<dbReference type="Pfam" id="PF04402">
    <property type="entry name" value="SIMPL"/>
    <property type="match status" value="1"/>
</dbReference>
<gene>
    <name evidence="1" type="ORF">A2W52_04335</name>
</gene>
<sequence>MFENETIRKSAIVVCAVLALFLLAETIGEVKSYRYIGSYPSSPSQINVSGKGEVVGIPDIATFSFSVTEESLIVSEAQSESAKRVNAILDYLKKNGISEKDITNSGYNIYPRYDYETDVRAMTPAMYPYPTPTGKQRLAAYVVSQTITVKVRKLADAGKLLAGIGELGATNVSGLSFDFDKRDELVKEARDKAIKEARSEAAKLAKSLGVQLVRIISYSEGGYYPMYGKTMMTEAYGRGGDSVAPEIPVGEDKIISNVTITYEVK</sequence>
<evidence type="ECO:0000313" key="2">
    <source>
        <dbReference type="Proteomes" id="UP000176493"/>
    </source>
</evidence>
<dbReference type="InterPro" id="IPR052022">
    <property type="entry name" value="26kDa_periplasmic_antigen"/>
</dbReference>